<dbReference type="Pfam" id="PF12802">
    <property type="entry name" value="MarR_2"/>
    <property type="match status" value="1"/>
</dbReference>
<gene>
    <name evidence="5" type="ORF">SAMN06295912_11566</name>
</gene>
<dbReference type="GO" id="GO:0003677">
    <property type="term" value="F:DNA binding"/>
    <property type="evidence" value="ECO:0007669"/>
    <property type="project" value="UniProtKB-KW"/>
</dbReference>
<dbReference type="PRINTS" id="PR00598">
    <property type="entry name" value="HTHMARR"/>
</dbReference>
<sequence>MGVDWPLAIIIISHDNVSMATISTESVGFLLHDTARAFRYRFDARARDLGVTRQQWRALFHIARDEGLNQAELADRLEVERITLCRMVDRLAEAGLVERRSDPRDRRVWRLHLLPPAHAIVDRLTQIGLDMEQEAMAALGDEERDQLIDSLKRLREALREDGRKQVA</sequence>
<dbReference type="SMART" id="SM00347">
    <property type="entry name" value="HTH_MARR"/>
    <property type="match status" value="1"/>
</dbReference>
<feature type="domain" description="HTH marR-type" evidence="4">
    <location>
        <begin position="24"/>
        <end position="156"/>
    </location>
</feature>
<organism evidence="5 6">
    <name type="scientific">Edaphosphingomonas laterariae</name>
    <dbReference type="NCBI Taxonomy" id="861865"/>
    <lineage>
        <taxon>Bacteria</taxon>
        <taxon>Pseudomonadati</taxon>
        <taxon>Pseudomonadota</taxon>
        <taxon>Alphaproteobacteria</taxon>
        <taxon>Sphingomonadales</taxon>
        <taxon>Rhizorhabdaceae</taxon>
        <taxon>Edaphosphingomonas</taxon>
    </lineage>
</organism>
<dbReference type="PROSITE" id="PS50995">
    <property type="entry name" value="HTH_MARR_2"/>
    <property type="match status" value="1"/>
</dbReference>
<proteinExistence type="predicted"/>
<keyword evidence="6" id="KW-1185">Reference proteome</keyword>
<dbReference type="GO" id="GO:0006950">
    <property type="term" value="P:response to stress"/>
    <property type="evidence" value="ECO:0007669"/>
    <property type="project" value="TreeGrafter"/>
</dbReference>
<dbReference type="Gene3D" id="1.10.10.10">
    <property type="entry name" value="Winged helix-like DNA-binding domain superfamily/Winged helix DNA-binding domain"/>
    <property type="match status" value="1"/>
</dbReference>
<dbReference type="InterPro" id="IPR036390">
    <property type="entry name" value="WH_DNA-bd_sf"/>
</dbReference>
<name>A0A239H7X0_9SPHN</name>
<dbReference type="PANTHER" id="PTHR33164:SF64">
    <property type="entry name" value="TRANSCRIPTIONAL REGULATOR SLYA"/>
    <property type="match status" value="1"/>
</dbReference>
<dbReference type="SUPFAM" id="SSF46785">
    <property type="entry name" value="Winged helix' DNA-binding domain"/>
    <property type="match status" value="1"/>
</dbReference>
<evidence type="ECO:0000256" key="2">
    <source>
        <dbReference type="ARBA" id="ARBA00023125"/>
    </source>
</evidence>
<dbReference type="InterPro" id="IPR000835">
    <property type="entry name" value="HTH_MarR-typ"/>
</dbReference>
<dbReference type="InterPro" id="IPR036388">
    <property type="entry name" value="WH-like_DNA-bd_sf"/>
</dbReference>
<evidence type="ECO:0000313" key="5">
    <source>
        <dbReference type="EMBL" id="SNS77342.1"/>
    </source>
</evidence>
<dbReference type="EMBL" id="FZOS01000015">
    <property type="protein sequence ID" value="SNS77342.1"/>
    <property type="molecule type" value="Genomic_DNA"/>
</dbReference>
<dbReference type="Proteomes" id="UP000198281">
    <property type="component" value="Unassembled WGS sequence"/>
</dbReference>
<keyword evidence="3" id="KW-0804">Transcription</keyword>
<keyword evidence="2 5" id="KW-0238">DNA-binding</keyword>
<dbReference type="InterPro" id="IPR039422">
    <property type="entry name" value="MarR/SlyA-like"/>
</dbReference>
<dbReference type="PANTHER" id="PTHR33164">
    <property type="entry name" value="TRANSCRIPTIONAL REGULATOR, MARR FAMILY"/>
    <property type="match status" value="1"/>
</dbReference>
<protein>
    <submittedName>
        <fullName evidence="5">DNA-binding transcriptional regulator, MarR family</fullName>
    </submittedName>
</protein>
<keyword evidence="1" id="KW-0805">Transcription regulation</keyword>
<evidence type="ECO:0000256" key="3">
    <source>
        <dbReference type="ARBA" id="ARBA00023163"/>
    </source>
</evidence>
<reference evidence="6" key="1">
    <citation type="submission" date="2017-06" db="EMBL/GenBank/DDBJ databases">
        <authorList>
            <person name="Varghese N."/>
            <person name="Submissions S."/>
        </authorList>
    </citation>
    <scope>NUCLEOTIDE SEQUENCE [LARGE SCALE GENOMIC DNA]</scope>
    <source>
        <strain evidence="6">LNB2</strain>
    </source>
</reference>
<accession>A0A239H7X0</accession>
<evidence type="ECO:0000256" key="1">
    <source>
        <dbReference type="ARBA" id="ARBA00023015"/>
    </source>
</evidence>
<dbReference type="AlphaFoldDB" id="A0A239H7X0"/>
<evidence type="ECO:0000313" key="6">
    <source>
        <dbReference type="Proteomes" id="UP000198281"/>
    </source>
</evidence>
<dbReference type="GO" id="GO:0003700">
    <property type="term" value="F:DNA-binding transcription factor activity"/>
    <property type="evidence" value="ECO:0007669"/>
    <property type="project" value="InterPro"/>
</dbReference>
<evidence type="ECO:0000259" key="4">
    <source>
        <dbReference type="PROSITE" id="PS50995"/>
    </source>
</evidence>